<keyword evidence="7" id="KW-1185">Reference proteome</keyword>
<dbReference type="WBParaSite" id="BXY_0470200.1">
    <property type="protein sequence ID" value="BXY_0470200.1"/>
    <property type="gene ID" value="BXY_0470200"/>
</dbReference>
<gene>
    <name evidence="4" type="ORF">BXYJ_LOCUS2024</name>
</gene>
<dbReference type="GO" id="GO:0016513">
    <property type="term" value="C:core-binding factor complex"/>
    <property type="evidence" value="ECO:0007669"/>
    <property type="project" value="TreeGrafter"/>
</dbReference>
<dbReference type="GO" id="GO:0003713">
    <property type="term" value="F:transcription coactivator activity"/>
    <property type="evidence" value="ECO:0007669"/>
    <property type="project" value="InterPro"/>
</dbReference>
<evidence type="ECO:0000313" key="8">
    <source>
        <dbReference type="WBParaSite" id="BXY_0470200.1"/>
    </source>
</evidence>
<dbReference type="Pfam" id="PF02312">
    <property type="entry name" value="CBF_beta"/>
    <property type="match status" value="1"/>
</dbReference>
<evidence type="ECO:0000313" key="4">
    <source>
        <dbReference type="EMBL" id="CAD5210629.1"/>
    </source>
</evidence>
<dbReference type="InterPro" id="IPR003417">
    <property type="entry name" value="CBF_beta"/>
</dbReference>
<dbReference type="EMBL" id="CAJFDI010000001">
    <property type="protein sequence ID" value="CAD5210629.1"/>
    <property type="molecule type" value="Genomic_DNA"/>
</dbReference>
<evidence type="ECO:0000313" key="5">
    <source>
        <dbReference type="EMBL" id="CAG9086725.1"/>
    </source>
</evidence>
<dbReference type="Proteomes" id="UP000659654">
    <property type="component" value="Unassembled WGS sequence"/>
</dbReference>
<proteinExistence type="inferred from homology"/>
<reference evidence="8" key="1">
    <citation type="submission" date="2016-11" db="UniProtKB">
        <authorList>
            <consortium name="WormBaseParasite"/>
        </authorList>
    </citation>
    <scope>IDENTIFICATION</scope>
</reference>
<dbReference type="SUPFAM" id="SSF50723">
    <property type="entry name" value="Core binding factor beta, CBF"/>
    <property type="match status" value="1"/>
</dbReference>
<dbReference type="Gene3D" id="2.40.250.10">
    <property type="entry name" value="Core binding factor, beta subunit"/>
    <property type="match status" value="1"/>
</dbReference>
<accession>A0A1I7RVE1</accession>
<evidence type="ECO:0000256" key="2">
    <source>
        <dbReference type="ARBA" id="ARBA00023242"/>
    </source>
</evidence>
<dbReference type="InterPro" id="IPR036552">
    <property type="entry name" value="CBF_bsu_sf"/>
</dbReference>
<dbReference type="Proteomes" id="UP000582659">
    <property type="component" value="Unassembled WGS sequence"/>
</dbReference>
<dbReference type="Proteomes" id="UP000095284">
    <property type="component" value="Unplaced"/>
</dbReference>
<dbReference type="GO" id="GO:0043565">
    <property type="term" value="F:sequence-specific DNA binding"/>
    <property type="evidence" value="ECO:0007669"/>
    <property type="project" value="TreeGrafter"/>
</dbReference>
<dbReference type="GO" id="GO:0006357">
    <property type="term" value="P:regulation of transcription by RNA polymerase II"/>
    <property type="evidence" value="ECO:0007669"/>
    <property type="project" value="TreeGrafter"/>
</dbReference>
<dbReference type="SMR" id="A0A1I7RVE1"/>
<dbReference type="OrthoDB" id="10026505at2759"/>
<reference evidence="5" key="2">
    <citation type="submission" date="2020-08" db="EMBL/GenBank/DDBJ databases">
        <authorList>
            <person name="Kikuchi T."/>
        </authorList>
    </citation>
    <scope>NUCLEOTIDE SEQUENCE</scope>
    <source>
        <strain evidence="4">Ka4C1</strain>
    </source>
</reference>
<evidence type="ECO:0000313" key="6">
    <source>
        <dbReference type="Proteomes" id="UP000095284"/>
    </source>
</evidence>
<name>A0A1I7RVE1_BURXY</name>
<evidence type="ECO:0000313" key="7">
    <source>
        <dbReference type="Proteomes" id="UP000659654"/>
    </source>
</evidence>
<organism evidence="6 8">
    <name type="scientific">Bursaphelenchus xylophilus</name>
    <name type="common">Pinewood nematode worm</name>
    <name type="synonym">Aphelenchoides xylophilus</name>
    <dbReference type="NCBI Taxonomy" id="6326"/>
    <lineage>
        <taxon>Eukaryota</taxon>
        <taxon>Metazoa</taxon>
        <taxon>Ecdysozoa</taxon>
        <taxon>Nematoda</taxon>
        <taxon>Chromadorea</taxon>
        <taxon>Rhabditida</taxon>
        <taxon>Tylenchina</taxon>
        <taxon>Tylenchomorpha</taxon>
        <taxon>Aphelenchoidea</taxon>
        <taxon>Aphelenchoididae</taxon>
        <taxon>Bursaphelenchus</taxon>
    </lineage>
</organism>
<comment type="similarity">
    <text evidence="3">Belongs to the CBF-beta family.</text>
</comment>
<dbReference type="PANTHER" id="PTHR10276:SF3">
    <property type="entry name" value="CORE-BINDING FACTOR SUBUNIT BETA"/>
    <property type="match status" value="1"/>
</dbReference>
<evidence type="ECO:0000256" key="1">
    <source>
        <dbReference type="ARBA" id="ARBA00004123"/>
    </source>
</evidence>
<comment type="subcellular location">
    <subcellularLocation>
        <location evidence="1">Nucleus</location>
    </subcellularLocation>
</comment>
<dbReference type="AlphaFoldDB" id="A0A1I7RVE1"/>
<protein>
    <submittedName>
        <fullName evidence="4">(pine wood nematode) hypothetical protein</fullName>
    </submittedName>
</protein>
<evidence type="ECO:0000256" key="3">
    <source>
        <dbReference type="ARBA" id="ARBA00025734"/>
    </source>
</evidence>
<dbReference type="PANTHER" id="PTHR10276">
    <property type="entry name" value="CORE-BINDING FACTOR, BETA SUBUNIT"/>
    <property type="match status" value="1"/>
</dbReference>
<sequence length="146" mass="16651">MPCVVENQLEVFRSDPVLSHLAQGTNIRYGACLHAPEQERREKFLQGFRSKRLAITFPSHGVNMEINLCPEVREHNNDMIFESQFIFNGVCCRLKGRINKNSLVGTAKLEFDAETAEREAKLAAKARPYLQRITNLRNLITGTQPH</sequence>
<dbReference type="EMBL" id="CAJFCV020000001">
    <property type="protein sequence ID" value="CAG9086725.1"/>
    <property type="molecule type" value="Genomic_DNA"/>
</dbReference>
<dbReference type="eggNOG" id="KOG4785">
    <property type="taxonomic scope" value="Eukaryota"/>
</dbReference>
<keyword evidence="2" id="KW-0539">Nucleus</keyword>